<dbReference type="SUPFAM" id="SSF48452">
    <property type="entry name" value="TPR-like"/>
    <property type="match status" value="3"/>
</dbReference>
<evidence type="ECO:0000313" key="3">
    <source>
        <dbReference type="Proteomes" id="UP000799302"/>
    </source>
</evidence>
<dbReference type="AlphaFoldDB" id="A0A6A6U2Y6"/>
<reference evidence="2" key="1">
    <citation type="journal article" date="2020" name="Stud. Mycol.">
        <title>101 Dothideomycetes genomes: a test case for predicting lifestyles and emergence of pathogens.</title>
        <authorList>
            <person name="Haridas S."/>
            <person name="Albert R."/>
            <person name="Binder M."/>
            <person name="Bloem J."/>
            <person name="Labutti K."/>
            <person name="Salamov A."/>
            <person name="Andreopoulos B."/>
            <person name="Baker S."/>
            <person name="Barry K."/>
            <person name="Bills G."/>
            <person name="Bluhm B."/>
            <person name="Cannon C."/>
            <person name="Castanera R."/>
            <person name="Culley D."/>
            <person name="Daum C."/>
            <person name="Ezra D."/>
            <person name="Gonzalez J."/>
            <person name="Henrissat B."/>
            <person name="Kuo A."/>
            <person name="Liang C."/>
            <person name="Lipzen A."/>
            <person name="Lutzoni F."/>
            <person name="Magnuson J."/>
            <person name="Mondo S."/>
            <person name="Nolan M."/>
            <person name="Ohm R."/>
            <person name="Pangilinan J."/>
            <person name="Park H.-J."/>
            <person name="Ramirez L."/>
            <person name="Alfaro M."/>
            <person name="Sun H."/>
            <person name="Tritt A."/>
            <person name="Yoshinaga Y."/>
            <person name="Zwiers L.-H."/>
            <person name="Turgeon B."/>
            <person name="Goodwin S."/>
            <person name="Spatafora J."/>
            <person name="Crous P."/>
            <person name="Grigoriev I."/>
        </authorList>
    </citation>
    <scope>NUCLEOTIDE SEQUENCE</scope>
    <source>
        <strain evidence="2">CBS 115976</strain>
    </source>
</reference>
<dbReference type="SUPFAM" id="SSF52540">
    <property type="entry name" value="P-loop containing nucleoside triphosphate hydrolases"/>
    <property type="match status" value="1"/>
</dbReference>
<accession>A0A6A6U2Y6</accession>
<dbReference type="OrthoDB" id="1658288at2759"/>
<organism evidence="2 3">
    <name type="scientific">Microthyrium microscopicum</name>
    <dbReference type="NCBI Taxonomy" id="703497"/>
    <lineage>
        <taxon>Eukaryota</taxon>
        <taxon>Fungi</taxon>
        <taxon>Dikarya</taxon>
        <taxon>Ascomycota</taxon>
        <taxon>Pezizomycotina</taxon>
        <taxon>Dothideomycetes</taxon>
        <taxon>Dothideomycetes incertae sedis</taxon>
        <taxon>Microthyriales</taxon>
        <taxon>Microthyriaceae</taxon>
        <taxon>Microthyrium</taxon>
    </lineage>
</organism>
<evidence type="ECO:0000313" key="2">
    <source>
        <dbReference type="EMBL" id="KAF2666026.1"/>
    </source>
</evidence>
<sequence>MRLLKRKPNGDFDLATFNNTNIPSYAILSHTWGDEEVTYDELVTGAGKNKPGYDKIRFCGERAAADKLEYFWVDTCCIKKTDQQELQTAINSMFRWYQQASKCYVYLTDVHVPDDVIDPQTHRITWEGAFRRSRWFTRGWTLQELIAPATVEFFSGNGKSLGTKVSLELEVQEITKVPVEALRGQQTLSQFSEEERMKWAANRQTTYPEDKVYCLLGIFDVFLPLIYGEGEEYAAQRLRREIQLRSRQNGEQVGEGSQKLSASSLLPFSRNKGFVGREDQLRTLGNLLVGQDSHQRMAIFGLGGCGKSALAIEFAYRVMARYSAYLVFWVPAISRETFELAYRDIGVCLQIPGITDDNADVLQLVKRKLESGGSGNWLMIVDNADDAETLLRESGSDSRRLNDYLPRSDRGTIVFTTRSRKAAVSLAQNNIIKLGDMDQTEGRQLMAQRLSDNSLLEDEAAVDDLLKILEYLPLAVVQATAFINSNDISIADYISLFKEPSAEASLFSKHFEDPSRYREMESTIAKTWYISFGQIVKKDRLAADYLCFMACIDRVNIPQSLLAFEDLLHQIEAIGTLKGYAFITERQKIAPRPGEDKFYDMHRLVQMASMWWLREHGEWTKWTSEAAARLKKLIPFGEHEGRGTWTAYLSHAIHLTGLHDALDDITKASLLYCVGACQKELGQYQAAETSFRHTLAISTRSCGPEHINTLNSRDRLGAVLRERGKYEEAETMTRETLAIREKVYGLEDPSTLVTMNNLAAVFSQRGKYGEAEVMYRQILAIQETLSHEQDHLLRTKENLAAVLMNQGSYEAAEVMFKLTLEIRQKNNGLEHPSTLPTMSNLSSVLRFRGKYEEAEVMFRQLLVMSEKLLGNEHPKTIYRMRGLAAVLKDQYRYEQAEVILRQTLEIQVKVLGMEHPDTLSSMNSLALVLCDQRQYREAEAMQRQALEGREKVLGVDHPDTLTSMGILALILGGQGKYDEAEEMNRRCLAKSEQVRGKDHPDTLTYVSNLAILMADQHRYEESASLYERACAGRDAVLGPDHPKTQACRRNYATMLENQKQHMLANQSRTPQNDS</sequence>
<dbReference type="Gene3D" id="3.40.50.300">
    <property type="entry name" value="P-loop containing nucleotide triphosphate hydrolases"/>
    <property type="match status" value="1"/>
</dbReference>
<protein>
    <submittedName>
        <fullName evidence="2">TPR-like protein</fullName>
    </submittedName>
</protein>
<keyword evidence="3" id="KW-1185">Reference proteome</keyword>
<name>A0A6A6U2Y6_9PEZI</name>
<dbReference type="InterPro" id="IPR011990">
    <property type="entry name" value="TPR-like_helical_dom_sf"/>
</dbReference>
<dbReference type="NCBIfam" id="NF040586">
    <property type="entry name" value="FxSxx_TPR"/>
    <property type="match status" value="1"/>
</dbReference>
<dbReference type="PANTHER" id="PTHR46082">
    <property type="entry name" value="ATP/GTP-BINDING PROTEIN-RELATED"/>
    <property type="match status" value="1"/>
</dbReference>
<dbReference type="Pfam" id="PF13374">
    <property type="entry name" value="TPR_10"/>
    <property type="match status" value="3"/>
</dbReference>
<dbReference type="Proteomes" id="UP000799302">
    <property type="component" value="Unassembled WGS sequence"/>
</dbReference>
<feature type="domain" description="Heterokaryon incompatibility" evidence="1">
    <location>
        <begin position="25"/>
        <end position="111"/>
    </location>
</feature>
<gene>
    <name evidence="2" type="ORF">BT63DRAFT_47259</name>
</gene>
<dbReference type="EMBL" id="MU004239">
    <property type="protein sequence ID" value="KAF2666026.1"/>
    <property type="molecule type" value="Genomic_DNA"/>
</dbReference>
<evidence type="ECO:0000259" key="1">
    <source>
        <dbReference type="Pfam" id="PF06985"/>
    </source>
</evidence>
<dbReference type="Pfam" id="PF06985">
    <property type="entry name" value="HET"/>
    <property type="match status" value="1"/>
</dbReference>
<dbReference type="InterPro" id="IPR053137">
    <property type="entry name" value="NLR-like"/>
</dbReference>
<proteinExistence type="predicted"/>
<dbReference type="InterPro" id="IPR010730">
    <property type="entry name" value="HET"/>
</dbReference>
<dbReference type="InterPro" id="IPR027417">
    <property type="entry name" value="P-loop_NTPase"/>
</dbReference>
<dbReference type="Gene3D" id="1.25.40.10">
    <property type="entry name" value="Tetratricopeptide repeat domain"/>
    <property type="match status" value="3"/>
</dbReference>
<dbReference type="SMART" id="SM00028">
    <property type="entry name" value="TPR"/>
    <property type="match status" value="8"/>
</dbReference>
<dbReference type="InterPro" id="IPR019734">
    <property type="entry name" value="TPR_rpt"/>
</dbReference>
<dbReference type="Pfam" id="PF13424">
    <property type="entry name" value="TPR_12"/>
    <property type="match status" value="3"/>
</dbReference>
<dbReference type="PANTHER" id="PTHR46082:SF6">
    <property type="entry name" value="AAA+ ATPASE DOMAIN-CONTAINING PROTEIN-RELATED"/>
    <property type="match status" value="1"/>
</dbReference>